<evidence type="ECO:0000313" key="1">
    <source>
        <dbReference type="EMBL" id="CAG8552095.1"/>
    </source>
</evidence>
<gene>
    <name evidence="1" type="ORF">ACOLOM_LOCUS4897</name>
</gene>
<name>A0ACA9LX86_9GLOM</name>
<dbReference type="Proteomes" id="UP000789525">
    <property type="component" value="Unassembled WGS sequence"/>
</dbReference>
<reference evidence="1" key="1">
    <citation type="submission" date="2021-06" db="EMBL/GenBank/DDBJ databases">
        <authorList>
            <person name="Kallberg Y."/>
            <person name="Tangrot J."/>
            <person name="Rosling A."/>
        </authorList>
    </citation>
    <scope>NUCLEOTIDE SEQUENCE</scope>
    <source>
        <strain evidence="1">CL356</strain>
    </source>
</reference>
<keyword evidence="2" id="KW-1185">Reference proteome</keyword>
<comment type="caution">
    <text evidence="1">The sequence shown here is derived from an EMBL/GenBank/DDBJ whole genome shotgun (WGS) entry which is preliminary data.</text>
</comment>
<protein>
    <submittedName>
        <fullName evidence="1">15235_t:CDS:1</fullName>
    </submittedName>
</protein>
<feature type="non-terminal residue" evidence="1">
    <location>
        <position position="1"/>
    </location>
</feature>
<sequence length="176" mass="19127">CRELSKTVEVPSQLEYVASKSYGKPINIGDLLQQSEVSQTNGGSIISSPQRNLPSHELFPSSWQTPSQTPSDVPKETTTSNPYISPKSISQRHPSSSTETMPHDKNSSFPFSNNQGDSNANTLATSLALFGTSSPGLQRSQVLDASIASLPTFSDGNKKILSKTEFTQRYLHLIQV</sequence>
<dbReference type="EMBL" id="CAJVPT010008462">
    <property type="protein sequence ID" value="CAG8552095.1"/>
    <property type="molecule type" value="Genomic_DNA"/>
</dbReference>
<accession>A0ACA9LX86</accession>
<proteinExistence type="predicted"/>
<organism evidence="1 2">
    <name type="scientific">Acaulospora colombiana</name>
    <dbReference type="NCBI Taxonomy" id="27376"/>
    <lineage>
        <taxon>Eukaryota</taxon>
        <taxon>Fungi</taxon>
        <taxon>Fungi incertae sedis</taxon>
        <taxon>Mucoromycota</taxon>
        <taxon>Glomeromycotina</taxon>
        <taxon>Glomeromycetes</taxon>
        <taxon>Diversisporales</taxon>
        <taxon>Acaulosporaceae</taxon>
        <taxon>Acaulospora</taxon>
    </lineage>
</organism>
<evidence type="ECO:0000313" key="2">
    <source>
        <dbReference type="Proteomes" id="UP000789525"/>
    </source>
</evidence>